<dbReference type="AlphaFoldDB" id="A0A2I2G412"/>
<comment type="caution">
    <text evidence="4">The sequence shown here is derived from an EMBL/GenBank/DDBJ whole genome shotgun (WGS) entry which is preliminary data.</text>
</comment>
<dbReference type="GeneID" id="36561803"/>
<dbReference type="VEuPathDB" id="FungiDB:P170DRAFT_496483"/>
<reference evidence="4 5" key="1">
    <citation type="submission" date="2016-12" db="EMBL/GenBank/DDBJ databases">
        <title>The genomes of Aspergillus section Nigri reveals drivers in fungal speciation.</title>
        <authorList>
            <consortium name="DOE Joint Genome Institute"/>
            <person name="Vesth T.C."/>
            <person name="Nybo J."/>
            <person name="Theobald S."/>
            <person name="Brandl J."/>
            <person name="Frisvad J.C."/>
            <person name="Nielsen K.F."/>
            <person name="Lyhne E.K."/>
            <person name="Kogle M.E."/>
            <person name="Kuo A."/>
            <person name="Riley R."/>
            <person name="Clum A."/>
            <person name="Nolan M."/>
            <person name="Lipzen A."/>
            <person name="Salamov A."/>
            <person name="Henrissat B."/>
            <person name="Wiebenga A."/>
            <person name="De Vries R.P."/>
            <person name="Grigoriev I.V."/>
            <person name="Mortensen U.H."/>
            <person name="Andersen M.R."/>
            <person name="Baker S.E."/>
        </authorList>
    </citation>
    <scope>NUCLEOTIDE SEQUENCE [LARGE SCALE GENOMIC DNA]</scope>
    <source>
        <strain evidence="4 5">IBT 23096</strain>
    </source>
</reference>
<feature type="chain" id="PRO_5014154597" description="Mid2 domain-containing protein" evidence="3">
    <location>
        <begin position="27"/>
        <end position="271"/>
    </location>
</feature>
<dbReference type="OrthoDB" id="5215637at2759"/>
<evidence type="ECO:0000313" key="5">
    <source>
        <dbReference type="Proteomes" id="UP000234275"/>
    </source>
</evidence>
<keyword evidence="2" id="KW-0472">Membrane</keyword>
<dbReference type="STRING" id="1392250.A0A2I2G412"/>
<dbReference type="EMBL" id="MSFO01000005">
    <property type="protein sequence ID" value="PLB47625.1"/>
    <property type="molecule type" value="Genomic_DNA"/>
</dbReference>
<feature type="region of interest" description="Disordered" evidence="1">
    <location>
        <begin position="155"/>
        <end position="186"/>
    </location>
</feature>
<name>A0A2I2G412_9EURO</name>
<keyword evidence="5" id="KW-1185">Reference proteome</keyword>
<feature type="signal peptide" evidence="3">
    <location>
        <begin position="1"/>
        <end position="26"/>
    </location>
</feature>
<protein>
    <recommendedName>
        <fullName evidence="6">Mid2 domain-containing protein</fullName>
    </recommendedName>
</protein>
<evidence type="ECO:0000313" key="4">
    <source>
        <dbReference type="EMBL" id="PLB47625.1"/>
    </source>
</evidence>
<evidence type="ECO:0008006" key="6">
    <source>
        <dbReference type="Google" id="ProtNLM"/>
    </source>
</evidence>
<evidence type="ECO:0000256" key="3">
    <source>
        <dbReference type="SAM" id="SignalP"/>
    </source>
</evidence>
<keyword evidence="2" id="KW-0812">Transmembrane</keyword>
<gene>
    <name evidence="4" type="ORF">P170DRAFT_496483</name>
</gene>
<accession>A0A2I2G412</accession>
<dbReference type="RefSeq" id="XP_024702927.1">
    <property type="nucleotide sequence ID" value="XM_024854098.1"/>
</dbReference>
<evidence type="ECO:0000256" key="2">
    <source>
        <dbReference type="SAM" id="Phobius"/>
    </source>
</evidence>
<proteinExistence type="predicted"/>
<feature type="compositionally biased region" description="Polar residues" evidence="1">
    <location>
        <begin position="155"/>
        <end position="184"/>
    </location>
</feature>
<keyword evidence="2" id="KW-1133">Transmembrane helix</keyword>
<organism evidence="4 5">
    <name type="scientific">Aspergillus steynii IBT 23096</name>
    <dbReference type="NCBI Taxonomy" id="1392250"/>
    <lineage>
        <taxon>Eukaryota</taxon>
        <taxon>Fungi</taxon>
        <taxon>Dikarya</taxon>
        <taxon>Ascomycota</taxon>
        <taxon>Pezizomycotina</taxon>
        <taxon>Eurotiomycetes</taxon>
        <taxon>Eurotiomycetidae</taxon>
        <taxon>Eurotiales</taxon>
        <taxon>Aspergillaceae</taxon>
        <taxon>Aspergillus</taxon>
        <taxon>Aspergillus subgen. Circumdati</taxon>
    </lineage>
</organism>
<sequence>MRRIASAQSLLQFLALQSSVLAVVQARTCYYTNGEKTDSSFQPCFPDQEESACCAIAKSNEVPNDICLTGGACYVQSSYYRGLLRQGACTDSTWKSGLCPSMNRAASDATPYIKPCPLQGYGFWCASNGTDCCRDAARLDMGEMLNVTVTPLSGSTSASLPSATVSDIPESTASATCSPEANPSESKKTTAVAAGLGAGLGTCLLIALGTIFMQRRIYTKNMRNKDVIIMSQGSAAVQQYEAGPVGSERRRMAFPAELGQEPRVYEVAGNH</sequence>
<evidence type="ECO:0000256" key="1">
    <source>
        <dbReference type="SAM" id="MobiDB-lite"/>
    </source>
</evidence>
<keyword evidence="3" id="KW-0732">Signal</keyword>
<dbReference type="Proteomes" id="UP000234275">
    <property type="component" value="Unassembled WGS sequence"/>
</dbReference>
<feature type="transmembrane region" description="Helical" evidence="2">
    <location>
        <begin position="191"/>
        <end position="213"/>
    </location>
</feature>